<feature type="domain" description="DUF8035" evidence="2">
    <location>
        <begin position="660"/>
        <end position="711"/>
    </location>
</feature>
<feature type="compositionally biased region" description="Basic and acidic residues" evidence="1">
    <location>
        <begin position="629"/>
        <end position="641"/>
    </location>
</feature>
<evidence type="ECO:0000256" key="1">
    <source>
        <dbReference type="SAM" id="MobiDB-lite"/>
    </source>
</evidence>
<dbReference type="OrthoDB" id="5418088at2759"/>
<gene>
    <name evidence="3" type="ORF">AJ79_07461</name>
</gene>
<sequence>MSYPRYRQPSPDGKYFDDPMRASTGNMIAGTHLDPYVIPRAAHNGYYSSSVAGDPYLESSYRNYYYPRRSPRPAEDRAVEVQPISSRTYRLTDQPTTTRTGYAIRPRSNTSSIADPSRRPLGVPIPSSPNRLYAGYDGGRPPRPLSYYAMNDQDRYIVPASPLSSRHRRIVSSDDRRGRLAPDDKEAVARMDRGGYLVAGRGSRSGYPVPAPMTKPQEIDVIDSYSYTNPTEQFYRDFEATQDYRRHSRGRRKGRPLSLTGLEHYLPQIPRSSRETGPPPSARGFDKIAGGETRRSSSRAGENNIVSPSSNVPQRKSRAPVSLHQHRDETSKHRGEYGDYRHPQDSRRYEDDVSSMKNDISSEKSREDARYRQVPRLDTNLNDTESMPIPTGLATAGLASGYSKELRATARENDAGVRPNERRVRDPARISRPNQRDEVHSGSETDERSSGGEKGKRRYKITEHRARDAPGSETDEHSSDREKRKYRYKSSEHRRRYSSGSETYESSLDRAKRRHRYKTSERRSQDASGSETDERSLGGEKRRYRYKASERRPRDRPEEDPEARRGYHADYDSRRRNEHPQQQSNWLLPDDSMVSTPIDISDERHRRPSNTEPNRPKEPQQPPKGILKPPRDKFPEDRTAVREGVAPLKDATRKGIPAGARWTKVDRKFVSPSALEGERFEERPDYIIILRVVTEDEIRQFAKKTKAIREARYEAYLRDRRRRRRDDDDYSDEEDSKPRLAIESPPDAKSPPDARRRSPPDPHPSEPHKHRAPPT</sequence>
<dbReference type="Proteomes" id="UP000223968">
    <property type="component" value="Unassembled WGS sequence"/>
</dbReference>
<comment type="caution">
    <text evidence="3">The sequence shown here is derived from an EMBL/GenBank/DDBJ whole genome shotgun (WGS) entry which is preliminary data.</text>
</comment>
<reference evidence="3 4" key="1">
    <citation type="submission" date="2017-10" db="EMBL/GenBank/DDBJ databases">
        <title>Comparative genomics in systemic dimorphic fungi from Ajellomycetaceae.</title>
        <authorList>
            <person name="Munoz J.F."/>
            <person name="Mcewen J.G."/>
            <person name="Clay O.K."/>
            <person name="Cuomo C.A."/>
        </authorList>
    </citation>
    <scope>NUCLEOTIDE SEQUENCE [LARGE SCALE GENOMIC DNA]</scope>
    <source>
        <strain evidence="3 4">UAMH5409</strain>
    </source>
</reference>
<dbReference type="EMBL" id="PDNB01000151">
    <property type="protein sequence ID" value="PGH03133.1"/>
    <property type="molecule type" value="Genomic_DNA"/>
</dbReference>
<feature type="compositionally biased region" description="Basic and acidic residues" evidence="1">
    <location>
        <begin position="532"/>
        <end position="579"/>
    </location>
</feature>
<feature type="region of interest" description="Disordered" evidence="1">
    <location>
        <begin position="92"/>
        <end position="138"/>
    </location>
</feature>
<proteinExistence type="predicted"/>
<dbReference type="InterPro" id="IPR058348">
    <property type="entry name" value="DUF8035"/>
</dbReference>
<dbReference type="PANTHER" id="PTHR42081">
    <property type="entry name" value="ZINC FINGER PROTEIN DHHC DOMAIN CONTAINING PROTEIN"/>
    <property type="match status" value="1"/>
</dbReference>
<feature type="compositionally biased region" description="Basic and acidic residues" evidence="1">
    <location>
        <begin position="709"/>
        <end position="718"/>
    </location>
</feature>
<feature type="region of interest" description="Disordered" evidence="1">
    <location>
        <begin position="709"/>
        <end position="775"/>
    </location>
</feature>
<accession>A0A2B7X2X0</accession>
<dbReference type="STRING" id="1447875.A0A2B7X2X0"/>
<feature type="compositionally biased region" description="Polar residues" evidence="1">
    <location>
        <begin position="298"/>
        <end position="314"/>
    </location>
</feature>
<protein>
    <recommendedName>
        <fullName evidence="2">DUF8035 domain-containing protein</fullName>
    </recommendedName>
</protein>
<keyword evidence="4" id="KW-1185">Reference proteome</keyword>
<feature type="compositionally biased region" description="Basic and acidic residues" evidence="1">
    <location>
        <begin position="404"/>
        <end position="483"/>
    </location>
</feature>
<feature type="compositionally biased region" description="Basic and acidic residues" evidence="1">
    <location>
        <begin position="750"/>
        <end position="767"/>
    </location>
</feature>
<dbReference type="Pfam" id="PF26118">
    <property type="entry name" value="DUF8035"/>
    <property type="match status" value="1"/>
</dbReference>
<dbReference type="PANTHER" id="PTHR42081:SF1">
    <property type="entry name" value="ZINC FINGER PROTEIN DHHC DOMAIN CONTAINING PROTEIN"/>
    <property type="match status" value="1"/>
</dbReference>
<feature type="compositionally biased region" description="Basic residues" evidence="1">
    <location>
        <begin position="246"/>
        <end position="255"/>
    </location>
</feature>
<feature type="compositionally biased region" description="Basic residues" evidence="1">
    <location>
        <begin position="484"/>
        <end position="497"/>
    </location>
</feature>
<dbReference type="AlphaFoldDB" id="A0A2B7X2X0"/>
<feature type="compositionally biased region" description="Basic and acidic residues" evidence="1">
    <location>
        <begin position="360"/>
        <end position="371"/>
    </location>
</feature>
<organism evidence="3 4">
    <name type="scientific">Helicocarpus griseus UAMH5409</name>
    <dbReference type="NCBI Taxonomy" id="1447875"/>
    <lineage>
        <taxon>Eukaryota</taxon>
        <taxon>Fungi</taxon>
        <taxon>Dikarya</taxon>
        <taxon>Ascomycota</taxon>
        <taxon>Pezizomycotina</taxon>
        <taxon>Eurotiomycetes</taxon>
        <taxon>Eurotiomycetidae</taxon>
        <taxon>Onygenales</taxon>
        <taxon>Ajellomycetaceae</taxon>
        <taxon>Helicocarpus</taxon>
    </lineage>
</organism>
<name>A0A2B7X2X0_9EURO</name>
<evidence type="ECO:0000313" key="4">
    <source>
        <dbReference type="Proteomes" id="UP000223968"/>
    </source>
</evidence>
<feature type="region of interest" description="Disordered" evidence="1">
    <location>
        <begin position="238"/>
        <end position="652"/>
    </location>
</feature>
<evidence type="ECO:0000259" key="2">
    <source>
        <dbReference type="Pfam" id="PF26118"/>
    </source>
</evidence>
<evidence type="ECO:0000313" key="3">
    <source>
        <dbReference type="EMBL" id="PGH03133.1"/>
    </source>
</evidence>
<feature type="compositionally biased region" description="Basic and acidic residues" evidence="1">
    <location>
        <begin position="325"/>
        <end position="351"/>
    </location>
</feature>